<feature type="transmembrane region" description="Helical" evidence="1">
    <location>
        <begin position="78"/>
        <end position="95"/>
    </location>
</feature>
<dbReference type="Proteomes" id="UP000000752">
    <property type="component" value="Chromosome"/>
</dbReference>
<organism evidence="2 3">
    <name type="scientific">Pyrococcus horikoshii (strain ATCC 700860 / DSM 12428 / JCM 9974 / NBRC 100139 / OT-3)</name>
    <dbReference type="NCBI Taxonomy" id="70601"/>
    <lineage>
        <taxon>Archaea</taxon>
        <taxon>Methanobacteriati</taxon>
        <taxon>Methanobacteriota</taxon>
        <taxon>Thermococci</taxon>
        <taxon>Thermococcales</taxon>
        <taxon>Thermococcaceae</taxon>
        <taxon>Pyrococcus</taxon>
    </lineage>
</organism>
<dbReference type="PIR" id="G71171">
    <property type="entry name" value="G71171"/>
</dbReference>
<keyword evidence="1" id="KW-0472">Membrane</keyword>
<feature type="transmembrane region" description="Helical" evidence="1">
    <location>
        <begin position="6"/>
        <end position="27"/>
    </location>
</feature>
<dbReference type="EnsemblBacteria" id="BAA29660">
    <property type="protein sequence ID" value="BAA29660"/>
    <property type="gene ID" value="BAA29660"/>
</dbReference>
<sequence>MNFIPIVQMASMILLVIASFIVPLFVPSRNSRILVIPKLSLYSSVTFAILAIISTASIGNFPTAVSSDNITASVPSSIALATSVTSALVGTFSIVMETSIWVAVITGFPSMLAFLINLFWRIGSCSIGISTPRSPLAIIIPSAAFRISLKFLTASGLSILAITKVSPAPFLSKKLFAFSTS</sequence>
<proteinExistence type="predicted"/>
<reference evidence="2 3" key="1">
    <citation type="journal article" date="1998" name="DNA Res.">
        <title>Complete sequence and gene organization of the genome of a hyper-thermophilic archaebacterium, Pyrococcus horikoshii OT3.</title>
        <authorList>
            <person name="Kawarabayasi Y."/>
            <person name="Sawada M."/>
            <person name="Horikawa H."/>
            <person name="Haikawa Y."/>
            <person name="Hino Y."/>
            <person name="Yamamoto S."/>
            <person name="Sekine M."/>
            <person name="Baba S."/>
            <person name="Kosugi H."/>
            <person name="Hosoyama A."/>
            <person name="Nagai Y."/>
            <person name="Sakai M."/>
            <person name="Ogura K."/>
            <person name="Otuka R."/>
            <person name="Nakazawa H."/>
            <person name="Takamiya M."/>
            <person name="Ohfuku Y."/>
            <person name="Funahashi T."/>
            <person name="Tanaka T."/>
            <person name="Kudoh Y."/>
            <person name="Yamazaki J."/>
            <person name="Kushida N."/>
            <person name="Oguchi A."/>
            <person name="Aoki K."/>
            <person name="Nakamura Y."/>
            <person name="Robb T.F."/>
            <person name="Horikoshi K."/>
            <person name="Masuchi Y."/>
            <person name="Shizuya H."/>
            <person name="Kikuchi H."/>
        </authorList>
    </citation>
    <scope>NUCLEOTIDE SEQUENCE [LARGE SCALE GENOMIC DNA]</scope>
    <source>
        <strain evidence="3">ATCC 700860 / DSM 12428 / JCM 9974 / NBRC 100139 / OT-3</strain>
    </source>
</reference>
<feature type="transmembrane region" description="Helical" evidence="1">
    <location>
        <begin position="100"/>
        <end position="120"/>
    </location>
</feature>
<protein>
    <submittedName>
        <fullName evidence="2">Uncharacterized protein</fullName>
    </submittedName>
</protein>
<name>O58306_PYRHO</name>
<keyword evidence="3" id="KW-1185">Reference proteome</keyword>
<gene>
    <name evidence="2" type="ordered locus">PH0571</name>
</gene>
<accession>O58306</accession>
<evidence type="ECO:0000313" key="3">
    <source>
        <dbReference type="Proteomes" id="UP000000752"/>
    </source>
</evidence>
<dbReference type="KEGG" id="pho:PH0571"/>
<keyword evidence="1" id="KW-1133">Transmembrane helix</keyword>
<evidence type="ECO:0000256" key="1">
    <source>
        <dbReference type="SAM" id="Phobius"/>
    </source>
</evidence>
<feature type="transmembrane region" description="Helical" evidence="1">
    <location>
        <begin position="39"/>
        <end position="58"/>
    </location>
</feature>
<evidence type="ECO:0000313" key="2">
    <source>
        <dbReference type="EMBL" id="BAA29660.1"/>
    </source>
</evidence>
<keyword evidence="1" id="KW-0812">Transmembrane</keyword>
<dbReference type="EMBL" id="BA000001">
    <property type="protein sequence ID" value="BAA29660.1"/>
    <property type="molecule type" value="Genomic_DNA"/>
</dbReference>
<dbReference type="AlphaFoldDB" id="O58306"/>